<feature type="region of interest" description="Disordered" evidence="1">
    <location>
        <begin position="51"/>
        <end position="171"/>
    </location>
</feature>
<dbReference type="EMBL" id="BPLQ01006238">
    <property type="protein sequence ID" value="GIY20955.1"/>
    <property type="molecule type" value="Genomic_DNA"/>
</dbReference>
<proteinExistence type="predicted"/>
<protein>
    <submittedName>
        <fullName evidence="2">Uncharacterized protein</fullName>
    </submittedName>
</protein>
<organism evidence="2 3">
    <name type="scientific">Caerostris darwini</name>
    <dbReference type="NCBI Taxonomy" id="1538125"/>
    <lineage>
        <taxon>Eukaryota</taxon>
        <taxon>Metazoa</taxon>
        <taxon>Ecdysozoa</taxon>
        <taxon>Arthropoda</taxon>
        <taxon>Chelicerata</taxon>
        <taxon>Arachnida</taxon>
        <taxon>Araneae</taxon>
        <taxon>Araneomorphae</taxon>
        <taxon>Entelegynae</taxon>
        <taxon>Araneoidea</taxon>
        <taxon>Araneidae</taxon>
        <taxon>Caerostris</taxon>
    </lineage>
</organism>
<reference evidence="2 3" key="1">
    <citation type="submission" date="2021-06" db="EMBL/GenBank/DDBJ databases">
        <title>Caerostris darwini draft genome.</title>
        <authorList>
            <person name="Kono N."/>
            <person name="Arakawa K."/>
        </authorList>
    </citation>
    <scope>NUCLEOTIDE SEQUENCE [LARGE SCALE GENOMIC DNA]</scope>
</reference>
<evidence type="ECO:0000313" key="2">
    <source>
        <dbReference type="EMBL" id="GIY20955.1"/>
    </source>
</evidence>
<sequence>MTQKPHLPSNLFTEINFFNPLHTIPRPNLPQTLPWTFVTTLPSTPYLQQEKDEIPHPDHVPGTSFSPDCPLFHPPTHHPSNPITEINFFNPLHRIPQPNRTPSPKLNPGPWLQQPPPPPTSNKKKDKIPHPDHVPGTSSSPECPLFHPPVRSIFSPTPIPIPGSPLREISP</sequence>
<evidence type="ECO:0000256" key="1">
    <source>
        <dbReference type="SAM" id="MobiDB-lite"/>
    </source>
</evidence>
<accession>A0AAV4RGX4</accession>
<evidence type="ECO:0000313" key="3">
    <source>
        <dbReference type="Proteomes" id="UP001054837"/>
    </source>
</evidence>
<gene>
    <name evidence="2" type="ORF">CDAR_582491</name>
</gene>
<dbReference type="AlphaFoldDB" id="A0AAV4RGX4"/>
<feature type="compositionally biased region" description="Pro residues" evidence="1">
    <location>
        <begin position="99"/>
        <end position="120"/>
    </location>
</feature>
<dbReference type="Proteomes" id="UP001054837">
    <property type="component" value="Unassembled WGS sequence"/>
</dbReference>
<keyword evidence="3" id="KW-1185">Reference proteome</keyword>
<comment type="caution">
    <text evidence="2">The sequence shown here is derived from an EMBL/GenBank/DDBJ whole genome shotgun (WGS) entry which is preliminary data.</text>
</comment>
<name>A0AAV4RGX4_9ARAC</name>